<comment type="caution">
    <text evidence="3">The sequence shown here is derived from an EMBL/GenBank/DDBJ whole genome shotgun (WGS) entry which is preliminary data.</text>
</comment>
<dbReference type="InterPro" id="IPR036822">
    <property type="entry name" value="CutC-like_dom_sf"/>
</dbReference>
<evidence type="ECO:0000313" key="3">
    <source>
        <dbReference type="EMBL" id="MBE6833727.1"/>
    </source>
</evidence>
<dbReference type="PANTHER" id="PTHR12598:SF0">
    <property type="entry name" value="COPPER HOMEOSTASIS PROTEIN CUTC HOMOLOG"/>
    <property type="match status" value="1"/>
</dbReference>
<evidence type="ECO:0000256" key="2">
    <source>
        <dbReference type="HAMAP-Rule" id="MF_00795"/>
    </source>
</evidence>
<dbReference type="PANTHER" id="PTHR12598">
    <property type="entry name" value="COPPER HOMEOSTASIS PROTEIN CUTC"/>
    <property type="match status" value="1"/>
</dbReference>
<reference evidence="3" key="1">
    <citation type="submission" date="2019-04" db="EMBL/GenBank/DDBJ databases">
        <title>Evolution of Biomass-Degrading Anaerobic Consortia Revealed by Metagenomics.</title>
        <authorList>
            <person name="Peng X."/>
        </authorList>
    </citation>
    <scope>NUCLEOTIDE SEQUENCE</scope>
    <source>
        <strain evidence="3">SIG551</strain>
    </source>
</reference>
<proteinExistence type="inferred from homology"/>
<dbReference type="EMBL" id="SVNY01000004">
    <property type="protein sequence ID" value="MBE6833727.1"/>
    <property type="molecule type" value="Genomic_DNA"/>
</dbReference>
<dbReference type="AlphaFoldDB" id="A0A928KYF9"/>
<dbReference type="RefSeq" id="WP_326840484.1">
    <property type="nucleotide sequence ID" value="NZ_SVNY01000004.1"/>
</dbReference>
<evidence type="ECO:0000256" key="1">
    <source>
        <dbReference type="ARBA" id="ARBA00007768"/>
    </source>
</evidence>
<protein>
    <recommendedName>
        <fullName evidence="2">PF03932 family protein CutC</fullName>
    </recommendedName>
</protein>
<sequence length="248" mass="26703">MPKLIVEACCGSADDVIEAQKAGANRVELNSNLSLGGLTPSLGTLKAAKENTELPIMAMVRPRESGFLYTAAEFRAALLDAEALLANGADGIVFGFLNADGTIDAGRCREMLRLAGEKQTVFHRAIDVVPDWRAAVDLLCELGVTRILTSGQRASVFDGAATVAEMLRYTRGRIEILPGGGIRTHNVREIIARTGCTQIHISPHRVFLDPSASGNPEIHFGLPGSQEDRCQILDAEEFRKMRSLACAD</sequence>
<organism evidence="3 4">
    <name type="scientific">Faecalispora sporosphaeroides</name>
    <dbReference type="NCBI Taxonomy" id="1549"/>
    <lineage>
        <taxon>Bacteria</taxon>
        <taxon>Bacillati</taxon>
        <taxon>Bacillota</taxon>
        <taxon>Clostridia</taxon>
        <taxon>Eubacteriales</taxon>
        <taxon>Oscillospiraceae</taxon>
        <taxon>Faecalispora</taxon>
    </lineage>
</organism>
<dbReference type="CDD" id="cd00945">
    <property type="entry name" value="Aldolase_Class_I"/>
    <property type="match status" value="1"/>
</dbReference>
<comment type="similarity">
    <text evidence="1 2">Belongs to the CutC family.</text>
</comment>
<dbReference type="GO" id="GO:0005507">
    <property type="term" value="F:copper ion binding"/>
    <property type="evidence" value="ECO:0007669"/>
    <property type="project" value="TreeGrafter"/>
</dbReference>
<dbReference type="HAMAP" id="MF_00795">
    <property type="entry name" value="CutC"/>
    <property type="match status" value="1"/>
</dbReference>
<comment type="subcellular location">
    <subcellularLocation>
        <location evidence="2">Cytoplasm</location>
    </subcellularLocation>
</comment>
<comment type="caution">
    <text evidence="2">Once thought to be involved in copper homeostasis, experiments in E.coli have shown this is not the case.</text>
</comment>
<dbReference type="Gene3D" id="3.20.20.380">
    <property type="entry name" value="Copper homeostasis (CutC) domain"/>
    <property type="match status" value="1"/>
</dbReference>
<name>A0A928KYF9_9FIRM</name>
<dbReference type="GO" id="GO:0005737">
    <property type="term" value="C:cytoplasm"/>
    <property type="evidence" value="ECO:0007669"/>
    <property type="project" value="UniProtKB-SubCell"/>
</dbReference>
<dbReference type="InterPro" id="IPR005627">
    <property type="entry name" value="CutC-like"/>
</dbReference>
<dbReference type="Proteomes" id="UP000754750">
    <property type="component" value="Unassembled WGS sequence"/>
</dbReference>
<keyword evidence="2" id="KW-0963">Cytoplasm</keyword>
<dbReference type="SUPFAM" id="SSF110395">
    <property type="entry name" value="CutC-like"/>
    <property type="match status" value="1"/>
</dbReference>
<dbReference type="Pfam" id="PF03932">
    <property type="entry name" value="CutC"/>
    <property type="match status" value="1"/>
</dbReference>
<accession>A0A928KYF9</accession>
<gene>
    <name evidence="2" type="primary">cutC</name>
    <name evidence="3" type="ORF">E7512_09140</name>
</gene>
<evidence type="ECO:0000313" key="4">
    <source>
        <dbReference type="Proteomes" id="UP000754750"/>
    </source>
</evidence>